<feature type="region of interest" description="Disordered" evidence="1">
    <location>
        <begin position="81"/>
        <end position="101"/>
    </location>
</feature>
<evidence type="ECO:0000313" key="2">
    <source>
        <dbReference type="EMBL" id="PMD18511.1"/>
    </source>
</evidence>
<dbReference type="AlphaFoldDB" id="A0A2J6PWW3"/>
<keyword evidence="3" id="KW-1185">Reference proteome</keyword>
<accession>A0A2J6PWW3</accession>
<gene>
    <name evidence="2" type="ORF">NA56DRAFT_577094</name>
</gene>
<reference evidence="2 3" key="1">
    <citation type="submission" date="2016-05" db="EMBL/GenBank/DDBJ databases">
        <title>A degradative enzymes factory behind the ericoid mycorrhizal symbiosis.</title>
        <authorList>
            <consortium name="DOE Joint Genome Institute"/>
            <person name="Martino E."/>
            <person name="Morin E."/>
            <person name="Grelet G."/>
            <person name="Kuo A."/>
            <person name="Kohler A."/>
            <person name="Daghino S."/>
            <person name="Barry K."/>
            <person name="Choi C."/>
            <person name="Cichocki N."/>
            <person name="Clum A."/>
            <person name="Copeland A."/>
            <person name="Hainaut M."/>
            <person name="Haridas S."/>
            <person name="Labutti K."/>
            <person name="Lindquist E."/>
            <person name="Lipzen A."/>
            <person name="Khouja H.-R."/>
            <person name="Murat C."/>
            <person name="Ohm R."/>
            <person name="Olson A."/>
            <person name="Spatafora J."/>
            <person name="Veneault-Fourrey C."/>
            <person name="Henrissat B."/>
            <person name="Grigoriev I."/>
            <person name="Martin F."/>
            <person name="Perotto S."/>
        </authorList>
    </citation>
    <scope>NUCLEOTIDE SEQUENCE [LARGE SCALE GENOMIC DNA]</scope>
    <source>
        <strain evidence="2 3">UAMH 7357</strain>
    </source>
</reference>
<proteinExistence type="predicted"/>
<dbReference type="STRING" id="1745343.A0A2J6PWW3"/>
<sequence>KAEKLEFYHEEEEVIQPPMPPRPRRRPTTESEDEYQARIKEWEALKPHKVDIKPQGNSMTQKCYTECLLPIYIDIIQKNRSKDPGPWLLQEDGDPSRGFRKNGLAHSLKETNSIFNLKHPVQSPDLNPIEAIWNIIKQLLRRRIFYSDE</sequence>
<feature type="non-terminal residue" evidence="2">
    <location>
        <position position="1"/>
    </location>
</feature>
<organism evidence="2 3">
    <name type="scientific">Hyaloscypha hepaticicola</name>
    <dbReference type="NCBI Taxonomy" id="2082293"/>
    <lineage>
        <taxon>Eukaryota</taxon>
        <taxon>Fungi</taxon>
        <taxon>Dikarya</taxon>
        <taxon>Ascomycota</taxon>
        <taxon>Pezizomycotina</taxon>
        <taxon>Leotiomycetes</taxon>
        <taxon>Helotiales</taxon>
        <taxon>Hyaloscyphaceae</taxon>
        <taxon>Hyaloscypha</taxon>
    </lineage>
</organism>
<evidence type="ECO:0000313" key="3">
    <source>
        <dbReference type="Proteomes" id="UP000235672"/>
    </source>
</evidence>
<evidence type="ECO:0008006" key="4">
    <source>
        <dbReference type="Google" id="ProtNLM"/>
    </source>
</evidence>
<dbReference type="Proteomes" id="UP000235672">
    <property type="component" value="Unassembled WGS sequence"/>
</dbReference>
<dbReference type="GO" id="GO:0003676">
    <property type="term" value="F:nucleic acid binding"/>
    <property type="evidence" value="ECO:0007669"/>
    <property type="project" value="InterPro"/>
</dbReference>
<protein>
    <recommendedName>
        <fullName evidence="4">Tc1-like transposase DDE domain-containing protein</fullName>
    </recommendedName>
</protein>
<evidence type="ECO:0000256" key="1">
    <source>
        <dbReference type="SAM" id="MobiDB-lite"/>
    </source>
</evidence>
<name>A0A2J6PWW3_9HELO</name>
<feature type="region of interest" description="Disordered" evidence="1">
    <location>
        <begin position="1"/>
        <end position="35"/>
    </location>
</feature>
<dbReference type="InterPro" id="IPR036397">
    <property type="entry name" value="RNaseH_sf"/>
</dbReference>
<dbReference type="Gene3D" id="3.30.420.10">
    <property type="entry name" value="Ribonuclease H-like superfamily/Ribonuclease H"/>
    <property type="match status" value="1"/>
</dbReference>
<dbReference type="EMBL" id="KZ613494">
    <property type="protein sequence ID" value="PMD18511.1"/>
    <property type="molecule type" value="Genomic_DNA"/>
</dbReference>
<dbReference type="OrthoDB" id="5410741at2759"/>